<organism evidence="2 3">
    <name type="scientific">Ferroglobus placidus (strain DSM 10642 / AEDII12DO)</name>
    <dbReference type="NCBI Taxonomy" id="589924"/>
    <lineage>
        <taxon>Archaea</taxon>
        <taxon>Methanobacteriati</taxon>
        <taxon>Methanobacteriota</taxon>
        <taxon>Archaeoglobi</taxon>
        <taxon>Archaeoglobales</taxon>
        <taxon>Archaeoglobaceae</taxon>
        <taxon>Ferroglobus</taxon>
    </lineage>
</organism>
<dbReference type="InterPro" id="IPR036390">
    <property type="entry name" value="WH_DNA-bd_sf"/>
</dbReference>
<dbReference type="SMART" id="SM00418">
    <property type="entry name" value="HTH_ARSR"/>
    <property type="match status" value="1"/>
</dbReference>
<protein>
    <submittedName>
        <fullName evidence="2">Transcriptional regulator, ArsR family</fullName>
    </submittedName>
</protein>
<dbReference type="GeneID" id="8779095"/>
<dbReference type="GO" id="GO:0003677">
    <property type="term" value="F:DNA binding"/>
    <property type="evidence" value="ECO:0007669"/>
    <property type="project" value="InterPro"/>
</dbReference>
<dbReference type="OrthoDB" id="11410at2157"/>
<keyword evidence="3" id="KW-1185">Reference proteome</keyword>
<dbReference type="Pfam" id="PF01022">
    <property type="entry name" value="HTH_5"/>
    <property type="match status" value="1"/>
</dbReference>
<dbReference type="HOGENOM" id="CLU_062767_1_0_2"/>
<dbReference type="InterPro" id="IPR001845">
    <property type="entry name" value="HTH_ArsR_DNA-bd_dom"/>
</dbReference>
<proteinExistence type="predicted"/>
<dbReference type="Gene3D" id="1.10.10.10">
    <property type="entry name" value="Winged helix-like DNA-binding domain superfamily/Winged helix DNA-binding domain"/>
    <property type="match status" value="1"/>
</dbReference>
<feature type="domain" description="HTH iclR-type" evidence="1">
    <location>
        <begin position="1"/>
        <end position="68"/>
    </location>
</feature>
<dbReference type="RefSeq" id="WP_012966063.1">
    <property type="nucleotide sequence ID" value="NC_013849.1"/>
</dbReference>
<dbReference type="Proteomes" id="UP000002613">
    <property type="component" value="Chromosome"/>
</dbReference>
<dbReference type="PIRSF" id="PIRSF006692">
    <property type="entry name" value="TF_HTH_AF0396_prd"/>
    <property type="match status" value="1"/>
</dbReference>
<evidence type="ECO:0000313" key="2">
    <source>
        <dbReference type="EMBL" id="ADC65723.1"/>
    </source>
</evidence>
<dbReference type="GO" id="GO:0003700">
    <property type="term" value="F:DNA-binding transcription factor activity"/>
    <property type="evidence" value="ECO:0007669"/>
    <property type="project" value="InterPro"/>
</dbReference>
<accession>D3RZ10</accession>
<evidence type="ECO:0000259" key="1">
    <source>
        <dbReference type="PROSITE" id="PS51077"/>
    </source>
</evidence>
<dbReference type="InterPro" id="IPR011991">
    <property type="entry name" value="ArsR-like_HTH"/>
</dbReference>
<reference evidence="3" key="1">
    <citation type="submission" date="2010-02" db="EMBL/GenBank/DDBJ databases">
        <title>Complete sequence of Ferroglobus placidus DSM 10642.</title>
        <authorList>
            <consortium name="US DOE Joint Genome Institute"/>
            <person name="Lucas S."/>
            <person name="Copeland A."/>
            <person name="Lapidus A."/>
            <person name="Cheng J.-F."/>
            <person name="Bruce D."/>
            <person name="Goodwin L."/>
            <person name="Pitluck S."/>
            <person name="Saunders E."/>
            <person name="Brettin T."/>
            <person name="Detter J.C."/>
            <person name="Han C."/>
            <person name="Tapia R."/>
            <person name="Larimer F."/>
            <person name="Land M."/>
            <person name="Hauser L."/>
            <person name="Kyrpides N."/>
            <person name="Ivanova N."/>
            <person name="Holmes D."/>
            <person name="Lovley D."/>
            <person name="Kyrpides N."/>
            <person name="Anderson I.J."/>
            <person name="Woyke T."/>
        </authorList>
    </citation>
    <scope>NUCLEOTIDE SEQUENCE [LARGE SCALE GENOMIC DNA]</scope>
    <source>
        <strain evidence="3">DSM 10642 / AEDII12DO</strain>
    </source>
</reference>
<dbReference type="KEGG" id="fpl:Ferp_1574"/>
<dbReference type="SUPFAM" id="SSF46785">
    <property type="entry name" value="Winged helix' DNA-binding domain"/>
    <property type="match status" value="1"/>
</dbReference>
<dbReference type="AlphaFoldDB" id="D3RZ10"/>
<dbReference type="Pfam" id="PF08350">
    <property type="entry name" value="FilR1_middle"/>
    <property type="match status" value="1"/>
</dbReference>
<dbReference type="InterPro" id="IPR016490">
    <property type="entry name" value="Tscrpt_reg_HTH_AF0396-typ3"/>
</dbReference>
<dbReference type="CDD" id="cd00090">
    <property type="entry name" value="HTH_ARSR"/>
    <property type="match status" value="1"/>
</dbReference>
<dbReference type="PaxDb" id="589924-Ferp_1574"/>
<dbReference type="EMBL" id="CP001899">
    <property type="protein sequence ID" value="ADC65723.1"/>
    <property type="molecule type" value="Genomic_DNA"/>
</dbReference>
<sequence>MEKGMDILKTLTSTPSKLRILELLKSEKDLAEISESIGKAKQTVVSHLKALIELGLVERDGEIYKLSKIGELVYKKLLDDVRFFEVIANLRDFLKEHDVSPVPDGLLSRIHMLHSGEVFVKDNPYEFHREWLNILLKSSWIYGLASVYHTEFPRLFNELSEKKEVRLIVTEDVFEKVKGLSERELNEFLKRGEMFVCKNVKLTFVVAEKGFTMNLYRDSYDASQILVCKTKDAVKWGLELFRHYLTQSRKVEL</sequence>
<dbReference type="InterPro" id="IPR036388">
    <property type="entry name" value="WH-like_DNA-bd_sf"/>
</dbReference>
<dbReference type="PROSITE" id="PS51077">
    <property type="entry name" value="HTH_ICLR"/>
    <property type="match status" value="1"/>
</dbReference>
<name>D3RZ10_FERPA</name>
<evidence type="ECO:0000313" key="3">
    <source>
        <dbReference type="Proteomes" id="UP000002613"/>
    </source>
</evidence>
<reference evidence="2 3" key="2">
    <citation type="journal article" date="2011" name="Stand. Genomic Sci.">
        <title>Complete genome sequence of Ferroglobus placidus AEDII12DO.</title>
        <authorList>
            <person name="Anderson I."/>
            <person name="Risso C."/>
            <person name="Holmes D."/>
            <person name="Lucas S."/>
            <person name="Copeland A."/>
            <person name="Lapidus A."/>
            <person name="Cheng J.F."/>
            <person name="Bruce D."/>
            <person name="Goodwin L."/>
            <person name="Pitluck S."/>
            <person name="Saunders E."/>
            <person name="Brettin T."/>
            <person name="Detter J.C."/>
            <person name="Han C."/>
            <person name="Tapia R."/>
            <person name="Larimer F."/>
            <person name="Land M."/>
            <person name="Hauser L."/>
            <person name="Woyke T."/>
            <person name="Lovley D."/>
            <person name="Kyrpides N."/>
            <person name="Ivanova N."/>
        </authorList>
    </citation>
    <scope>NUCLEOTIDE SEQUENCE [LARGE SCALE GENOMIC DNA]</scope>
    <source>
        <strain evidence="3">DSM 10642 / AEDII12DO</strain>
    </source>
</reference>
<dbReference type="InterPro" id="IPR013561">
    <property type="entry name" value="FilR1_middle_dom"/>
</dbReference>
<dbReference type="InterPro" id="IPR005471">
    <property type="entry name" value="Tscrpt_reg_IclR_N"/>
</dbReference>
<gene>
    <name evidence="2" type="ordered locus">Ferp_1574</name>
</gene>
<dbReference type="eggNOG" id="arCOG04362">
    <property type="taxonomic scope" value="Archaea"/>
</dbReference>